<feature type="compositionally biased region" description="Basic and acidic residues" evidence="4">
    <location>
        <begin position="621"/>
        <end position="638"/>
    </location>
</feature>
<reference evidence="5" key="1">
    <citation type="submission" date="2023-10" db="EMBL/GenBank/DDBJ databases">
        <authorList>
            <person name="Chen Y."/>
            <person name="Shah S."/>
            <person name="Dougan E. K."/>
            <person name="Thang M."/>
            <person name="Chan C."/>
        </authorList>
    </citation>
    <scope>NUCLEOTIDE SEQUENCE [LARGE SCALE GENOMIC DNA]</scope>
</reference>
<evidence type="ECO:0008006" key="7">
    <source>
        <dbReference type="Google" id="ProtNLM"/>
    </source>
</evidence>
<evidence type="ECO:0000256" key="2">
    <source>
        <dbReference type="ARBA" id="ARBA00005907"/>
    </source>
</evidence>
<feature type="compositionally biased region" description="Basic and acidic residues" evidence="4">
    <location>
        <begin position="596"/>
        <end position="613"/>
    </location>
</feature>
<feature type="non-terminal residue" evidence="5">
    <location>
        <position position="1"/>
    </location>
</feature>
<feature type="compositionally biased region" description="Basic and acidic residues" evidence="4">
    <location>
        <begin position="318"/>
        <end position="337"/>
    </location>
</feature>
<dbReference type="InterPro" id="IPR005343">
    <property type="entry name" value="Noc2"/>
</dbReference>
<dbReference type="PANTHER" id="PTHR12687:SF4">
    <property type="entry name" value="NUCLEOLAR COMPLEX PROTEIN 2 HOMOLOG"/>
    <property type="match status" value="1"/>
</dbReference>
<comment type="similarity">
    <text evidence="2">Belongs to the NOC2 family.</text>
</comment>
<keyword evidence="3" id="KW-0539">Nucleus</keyword>
<feature type="region of interest" description="Disordered" evidence="4">
    <location>
        <begin position="315"/>
        <end position="362"/>
    </location>
</feature>
<keyword evidence="6" id="KW-1185">Reference proteome</keyword>
<dbReference type="Pfam" id="PF03715">
    <property type="entry name" value="Noc2"/>
    <property type="match status" value="1"/>
</dbReference>
<evidence type="ECO:0000313" key="6">
    <source>
        <dbReference type="Proteomes" id="UP001189429"/>
    </source>
</evidence>
<evidence type="ECO:0000256" key="4">
    <source>
        <dbReference type="SAM" id="MobiDB-lite"/>
    </source>
</evidence>
<feature type="region of interest" description="Disordered" evidence="4">
    <location>
        <begin position="596"/>
        <end position="705"/>
    </location>
</feature>
<evidence type="ECO:0000256" key="1">
    <source>
        <dbReference type="ARBA" id="ARBA00004123"/>
    </source>
</evidence>
<evidence type="ECO:0000256" key="3">
    <source>
        <dbReference type="ARBA" id="ARBA00023242"/>
    </source>
</evidence>
<comment type="subcellular location">
    <subcellularLocation>
        <location evidence="1">Nucleus</location>
    </subcellularLocation>
</comment>
<feature type="compositionally biased region" description="Low complexity" evidence="4">
    <location>
        <begin position="343"/>
        <end position="354"/>
    </location>
</feature>
<gene>
    <name evidence="5" type="ORF">PCOR1329_LOCUS15344</name>
</gene>
<comment type="caution">
    <text evidence="5">The sequence shown here is derived from an EMBL/GenBank/DDBJ whole genome shotgun (WGS) entry which is preliminary data.</text>
</comment>
<feature type="region of interest" description="Disordered" evidence="4">
    <location>
        <begin position="48"/>
        <end position="68"/>
    </location>
</feature>
<name>A0ABN9QWH6_9DINO</name>
<sequence length="705" mass="77576">EDAARQADGKTLTMERLKRIQEAAPTSFTACKAALNFYHTAVRSIESGGAQAADGKGDDADGVEKAPRRRRGRGLLRIEDEAVFSQVLEWSVASIPGLLRAHAGELQTEPGGRGKRRNKQRKGKESAEELPEASGATDVTRYSRWTRVKVLAQIFWDETYFLLSHLVAQHMLEFVLRNCSGPDALSWLWPFRHHRSRFFRRSCQLWSTAPAHNVRLLAFLFIRNASAMALTAPAPKGHEREAAQLEAIVRHVLKSFAEASSRGYSWRALSTFRFMENCLVELLRLDGPVAYRVGYAYIRQLALILRNACLGDSGVGGGKEKGKPKTKEEKRGTFGERKKQKTAAAEAGGRAAEGGNRKDGAVKHQQAQQGMISWPFVRSTYFWTKAVSTVPALRPLAYPLFMVILGAVKSKLTALNYFPFVYHGLVCLNRLGSALESFVPISSHLLKSFDVLFQAMDKAKKKKGDTGSKGGIARAPELEVLLRLSEGQVMESMTLETVGSSLCFLFTDHLGLLSQSPSFPEISATVMLHLRKHSKHCSSESLRHQLKSLVASAETSAEDIRSRREALAEAPSFKKFLLFPPDSAIAKARAAALKRRAEEDKSRVEAEMREDRAAASGKKKGGNDPRGAVDDALQREAPVDSAPGEGTSKKALKRRRLREAKEKLESKAADERSEAKAKRARGGTAAAASDAGKDVVEEMGFSESE</sequence>
<feature type="compositionally biased region" description="Basic and acidic residues" evidence="4">
    <location>
        <begin position="55"/>
        <end position="66"/>
    </location>
</feature>
<feature type="region of interest" description="Disordered" evidence="4">
    <location>
        <begin position="103"/>
        <end position="133"/>
    </location>
</feature>
<accession>A0ABN9QWH6</accession>
<protein>
    <recommendedName>
        <fullName evidence="7">Nucleolar complex protein 2 homolog</fullName>
    </recommendedName>
</protein>
<dbReference type="PANTHER" id="PTHR12687">
    <property type="entry name" value="NUCLEOLAR COMPLEX 2 AND RAD4-RELATED"/>
    <property type="match status" value="1"/>
</dbReference>
<feature type="compositionally biased region" description="Basic residues" evidence="4">
    <location>
        <begin position="113"/>
        <end position="122"/>
    </location>
</feature>
<feature type="compositionally biased region" description="Basic and acidic residues" evidence="4">
    <location>
        <begin position="659"/>
        <end position="677"/>
    </location>
</feature>
<proteinExistence type="inferred from homology"/>
<evidence type="ECO:0000313" key="5">
    <source>
        <dbReference type="EMBL" id="CAK0810351.1"/>
    </source>
</evidence>
<dbReference type="EMBL" id="CAUYUJ010004636">
    <property type="protein sequence ID" value="CAK0810351.1"/>
    <property type="molecule type" value="Genomic_DNA"/>
</dbReference>
<organism evidence="5 6">
    <name type="scientific">Prorocentrum cordatum</name>
    <dbReference type="NCBI Taxonomy" id="2364126"/>
    <lineage>
        <taxon>Eukaryota</taxon>
        <taxon>Sar</taxon>
        <taxon>Alveolata</taxon>
        <taxon>Dinophyceae</taxon>
        <taxon>Prorocentrales</taxon>
        <taxon>Prorocentraceae</taxon>
        <taxon>Prorocentrum</taxon>
    </lineage>
</organism>
<dbReference type="Proteomes" id="UP001189429">
    <property type="component" value="Unassembled WGS sequence"/>
</dbReference>